<keyword evidence="10 14" id="KW-0547">Nucleotide-binding</keyword>
<dbReference type="Gene3D" id="3.40.50.300">
    <property type="entry name" value="P-loop containing nucleotide triphosphate hydrolases"/>
    <property type="match status" value="1"/>
</dbReference>
<comment type="similarity">
    <text evidence="7 14">Belongs to the CobU/CobP family.</text>
</comment>
<keyword evidence="9 14" id="KW-0808">Transferase</keyword>
<comment type="catalytic activity">
    <reaction evidence="3">
        <text>adenosylcob(III)inamide + GTP = adenosylcob(III)inamide phosphate + GDP + H(+)</text>
        <dbReference type="Rhea" id="RHEA:15765"/>
        <dbReference type="ChEBI" id="CHEBI:2480"/>
        <dbReference type="ChEBI" id="CHEBI:15378"/>
        <dbReference type="ChEBI" id="CHEBI:37565"/>
        <dbReference type="ChEBI" id="CHEBI:58189"/>
        <dbReference type="ChEBI" id="CHEBI:58502"/>
        <dbReference type="EC" id="2.7.1.156"/>
    </reaction>
</comment>
<keyword evidence="8 14" id="KW-0169">Cobalamin biosynthesis</keyword>
<reference evidence="15 16" key="1">
    <citation type="submission" date="2020-11" db="EMBL/GenBank/DDBJ databases">
        <title>genome sequence of strain KACC 18849.</title>
        <authorList>
            <person name="Gao J."/>
            <person name="Zhang X."/>
        </authorList>
    </citation>
    <scope>NUCLEOTIDE SEQUENCE [LARGE SCALE GENOMIC DNA]</scope>
    <source>
        <strain evidence="15 16">KACC 18849</strain>
    </source>
</reference>
<evidence type="ECO:0000256" key="14">
    <source>
        <dbReference type="PIRNR" id="PIRNR006135"/>
    </source>
</evidence>
<evidence type="ECO:0000313" key="15">
    <source>
        <dbReference type="EMBL" id="MBI1682947.1"/>
    </source>
</evidence>
<evidence type="ECO:0000256" key="3">
    <source>
        <dbReference type="ARBA" id="ARBA00001522"/>
    </source>
</evidence>
<comment type="catalytic activity">
    <reaction evidence="2 14">
        <text>adenosylcob(III)inamide phosphate + GTP + H(+) = adenosylcob(III)inamide-GDP + diphosphate</text>
        <dbReference type="Rhea" id="RHEA:22712"/>
        <dbReference type="ChEBI" id="CHEBI:15378"/>
        <dbReference type="ChEBI" id="CHEBI:33019"/>
        <dbReference type="ChEBI" id="CHEBI:37565"/>
        <dbReference type="ChEBI" id="CHEBI:58502"/>
        <dbReference type="ChEBI" id="CHEBI:60487"/>
        <dbReference type="EC" id="2.7.7.62"/>
    </reaction>
</comment>
<dbReference type="SUPFAM" id="SSF52540">
    <property type="entry name" value="P-loop containing nucleoside triphosphate hydrolases"/>
    <property type="match status" value="1"/>
</dbReference>
<dbReference type="GO" id="GO:0008820">
    <property type="term" value="F:cobinamide phosphate guanylyltransferase activity"/>
    <property type="evidence" value="ECO:0007669"/>
    <property type="project" value="UniProtKB-EC"/>
</dbReference>
<protein>
    <recommendedName>
        <fullName evidence="14">Bifunctional adenosylcobalamin biosynthesis protein</fullName>
        <ecNumber evidence="14">2.7.1.156</ecNumber>
        <ecNumber evidence="14">2.7.7.62</ecNumber>
    </recommendedName>
</protein>
<evidence type="ECO:0000256" key="12">
    <source>
        <dbReference type="ARBA" id="ARBA00022840"/>
    </source>
</evidence>
<dbReference type="PIRSF" id="PIRSF006135">
    <property type="entry name" value="CobU"/>
    <property type="match status" value="1"/>
</dbReference>
<sequence length="171" mass="17969">MSVTLVLGGARSGKSAHAQRAAEARAAATGSRPVMIVTAQAFDAEMEERIARHQADRGDAWTTLEAPFDLVGALRGLPPGAVVVVDCLTLWLTNLMLAEKDLSTAAGALVEAVSAFDGDLWLVSNEVGWGVVPDNPLARRFRDEAGRLHQALAAAADAVELVVAGLSLRMK</sequence>
<dbReference type="Proteomes" id="UP000639859">
    <property type="component" value="Unassembled WGS sequence"/>
</dbReference>
<dbReference type="GO" id="GO:0043752">
    <property type="term" value="F:adenosylcobinamide kinase activity"/>
    <property type="evidence" value="ECO:0007669"/>
    <property type="project" value="UniProtKB-EC"/>
</dbReference>
<keyword evidence="15" id="KW-0548">Nucleotidyltransferase</keyword>
<dbReference type="NCBIfam" id="NF004469">
    <property type="entry name" value="PRK05800.1"/>
    <property type="match status" value="1"/>
</dbReference>
<dbReference type="EC" id="2.7.1.156" evidence="14"/>
<evidence type="ECO:0000256" key="11">
    <source>
        <dbReference type="ARBA" id="ARBA00022777"/>
    </source>
</evidence>
<evidence type="ECO:0000256" key="6">
    <source>
        <dbReference type="ARBA" id="ARBA00005159"/>
    </source>
</evidence>
<evidence type="ECO:0000313" key="16">
    <source>
        <dbReference type="Proteomes" id="UP000639859"/>
    </source>
</evidence>
<comment type="catalytic activity">
    <reaction evidence="1 14">
        <text>adenosylcob(III)inamide + ATP = adenosylcob(III)inamide phosphate + ADP + H(+)</text>
        <dbReference type="Rhea" id="RHEA:15769"/>
        <dbReference type="ChEBI" id="CHEBI:2480"/>
        <dbReference type="ChEBI" id="CHEBI:15378"/>
        <dbReference type="ChEBI" id="CHEBI:30616"/>
        <dbReference type="ChEBI" id="CHEBI:58502"/>
        <dbReference type="ChEBI" id="CHEBI:456216"/>
        <dbReference type="EC" id="2.7.1.156"/>
    </reaction>
</comment>
<comment type="function">
    <text evidence="4 14">Catalyzes ATP-dependent phosphorylation of adenosylcobinamide and addition of GMP to adenosylcobinamide phosphate.</text>
</comment>
<gene>
    <name evidence="15" type="primary">cobU</name>
    <name evidence="15" type="ORF">I4Q42_04630</name>
</gene>
<dbReference type="Pfam" id="PF02283">
    <property type="entry name" value="CobU"/>
    <property type="match status" value="1"/>
</dbReference>
<dbReference type="CDD" id="cd00544">
    <property type="entry name" value="CobU"/>
    <property type="match status" value="1"/>
</dbReference>
<evidence type="ECO:0000256" key="10">
    <source>
        <dbReference type="ARBA" id="ARBA00022741"/>
    </source>
</evidence>
<evidence type="ECO:0000256" key="5">
    <source>
        <dbReference type="ARBA" id="ARBA00004692"/>
    </source>
</evidence>
<dbReference type="InterPro" id="IPR027417">
    <property type="entry name" value="P-loop_NTPase"/>
</dbReference>
<evidence type="ECO:0000256" key="1">
    <source>
        <dbReference type="ARBA" id="ARBA00000312"/>
    </source>
</evidence>
<keyword evidence="11 14" id="KW-0418">Kinase</keyword>
<comment type="caution">
    <text evidence="15">The sequence shown here is derived from an EMBL/GenBank/DDBJ whole genome shotgun (WGS) entry which is preliminary data.</text>
</comment>
<dbReference type="EC" id="2.7.7.62" evidence="14"/>
<evidence type="ECO:0000256" key="4">
    <source>
        <dbReference type="ARBA" id="ARBA00003889"/>
    </source>
</evidence>
<evidence type="ECO:0000256" key="8">
    <source>
        <dbReference type="ARBA" id="ARBA00022573"/>
    </source>
</evidence>
<dbReference type="RefSeq" id="WP_198574889.1">
    <property type="nucleotide sequence ID" value="NZ_JADWOX010000002.1"/>
</dbReference>
<dbReference type="PANTHER" id="PTHR34848">
    <property type="match status" value="1"/>
</dbReference>
<comment type="pathway">
    <text evidence="6 14">Cofactor biosynthesis; adenosylcobalamin biosynthesis; adenosylcobalamin from cob(II)yrinate a,c-diamide: step 5/7.</text>
</comment>
<proteinExistence type="inferred from homology"/>
<evidence type="ECO:0000256" key="7">
    <source>
        <dbReference type="ARBA" id="ARBA00007490"/>
    </source>
</evidence>
<keyword evidence="12 14" id="KW-0067">ATP-binding</keyword>
<name>A0ABS0STG4_9CAUL</name>
<keyword evidence="16" id="KW-1185">Reference proteome</keyword>
<dbReference type="PANTHER" id="PTHR34848:SF1">
    <property type="entry name" value="BIFUNCTIONAL ADENOSYLCOBALAMIN BIOSYNTHESIS PROTEIN COBU"/>
    <property type="match status" value="1"/>
</dbReference>
<keyword evidence="13 14" id="KW-0342">GTP-binding</keyword>
<dbReference type="EMBL" id="JADWOX010000002">
    <property type="protein sequence ID" value="MBI1682947.1"/>
    <property type="molecule type" value="Genomic_DNA"/>
</dbReference>
<accession>A0ABS0STG4</accession>
<organism evidence="15 16">
    <name type="scientific">Caulobacter hibisci</name>
    <dbReference type="NCBI Taxonomy" id="2035993"/>
    <lineage>
        <taxon>Bacteria</taxon>
        <taxon>Pseudomonadati</taxon>
        <taxon>Pseudomonadota</taxon>
        <taxon>Alphaproteobacteria</taxon>
        <taxon>Caulobacterales</taxon>
        <taxon>Caulobacteraceae</taxon>
        <taxon>Caulobacter</taxon>
    </lineage>
</organism>
<evidence type="ECO:0000256" key="2">
    <source>
        <dbReference type="ARBA" id="ARBA00000711"/>
    </source>
</evidence>
<evidence type="ECO:0000256" key="13">
    <source>
        <dbReference type="ARBA" id="ARBA00023134"/>
    </source>
</evidence>
<dbReference type="InterPro" id="IPR003203">
    <property type="entry name" value="CobU/CobP"/>
</dbReference>
<comment type="pathway">
    <text evidence="5 14">Cofactor biosynthesis; adenosylcobalamin biosynthesis; adenosylcobalamin from cob(II)yrinate a,c-diamide: step 6/7.</text>
</comment>
<evidence type="ECO:0000256" key="9">
    <source>
        <dbReference type="ARBA" id="ARBA00022679"/>
    </source>
</evidence>